<reference evidence="2 3" key="1">
    <citation type="submission" date="2018-10" db="EMBL/GenBank/DDBJ databases">
        <authorList>
            <person name="Ekblom R."/>
            <person name="Jareborg N."/>
        </authorList>
    </citation>
    <scope>NUCLEOTIDE SEQUENCE [LARGE SCALE GENOMIC DNA]</scope>
    <source>
        <tissue evidence="2">Muscle</tissue>
    </source>
</reference>
<dbReference type="EMBL" id="CYRY02045776">
    <property type="protein sequence ID" value="VCX41309.1"/>
    <property type="molecule type" value="Genomic_DNA"/>
</dbReference>
<gene>
    <name evidence="2" type="ORF">BN2614_LOCUS1</name>
</gene>
<organism evidence="2 3">
    <name type="scientific">Gulo gulo</name>
    <name type="common">Wolverine</name>
    <name type="synonym">Gluton</name>
    <dbReference type="NCBI Taxonomy" id="48420"/>
    <lineage>
        <taxon>Eukaryota</taxon>
        <taxon>Metazoa</taxon>
        <taxon>Chordata</taxon>
        <taxon>Craniata</taxon>
        <taxon>Vertebrata</taxon>
        <taxon>Euteleostomi</taxon>
        <taxon>Mammalia</taxon>
        <taxon>Eutheria</taxon>
        <taxon>Laurasiatheria</taxon>
        <taxon>Carnivora</taxon>
        <taxon>Caniformia</taxon>
        <taxon>Musteloidea</taxon>
        <taxon>Mustelidae</taxon>
        <taxon>Guloninae</taxon>
        <taxon>Gulo</taxon>
    </lineage>
</organism>
<feature type="region of interest" description="Disordered" evidence="1">
    <location>
        <begin position="1"/>
        <end position="127"/>
    </location>
</feature>
<dbReference type="AlphaFoldDB" id="A0A9X9Q9Z0"/>
<keyword evidence="3" id="KW-1185">Reference proteome</keyword>
<evidence type="ECO:0000313" key="2">
    <source>
        <dbReference type="EMBL" id="VCX41309.1"/>
    </source>
</evidence>
<feature type="non-terminal residue" evidence="2">
    <location>
        <position position="127"/>
    </location>
</feature>
<evidence type="ECO:0000313" key="3">
    <source>
        <dbReference type="Proteomes" id="UP000269945"/>
    </source>
</evidence>
<sequence length="127" mass="12757">PGSDSRKGTCSPAQLRKWPRPSLARRVLSREPPALASAGPPPPGSRRGPRGAALGPVPAPLQARRREEARLPYPGSGWDRGVWAADGTAPAVSAKAAPTAGADGQCLPAPADPAQPSSAPSPAPAPA</sequence>
<accession>A0A9X9Q9Z0</accession>
<feature type="compositionally biased region" description="Low complexity" evidence="1">
    <location>
        <begin position="87"/>
        <end position="118"/>
    </location>
</feature>
<name>A0A9X9Q9Z0_GULGU</name>
<feature type="non-terminal residue" evidence="2">
    <location>
        <position position="1"/>
    </location>
</feature>
<evidence type="ECO:0000256" key="1">
    <source>
        <dbReference type="SAM" id="MobiDB-lite"/>
    </source>
</evidence>
<proteinExistence type="predicted"/>
<dbReference type="Proteomes" id="UP000269945">
    <property type="component" value="Unassembled WGS sequence"/>
</dbReference>
<protein>
    <submittedName>
        <fullName evidence="2">Uncharacterized protein</fullName>
    </submittedName>
</protein>
<comment type="caution">
    <text evidence="2">The sequence shown here is derived from an EMBL/GenBank/DDBJ whole genome shotgun (WGS) entry which is preliminary data.</text>
</comment>